<feature type="region of interest" description="Disordered" evidence="1">
    <location>
        <begin position="80"/>
        <end position="179"/>
    </location>
</feature>
<protein>
    <submittedName>
        <fullName evidence="2">Uncharacterized protein</fullName>
    </submittedName>
</protein>
<accession>A0A8S0W7D0</accession>
<feature type="compositionally biased region" description="Low complexity" evidence="1">
    <location>
        <begin position="94"/>
        <end position="106"/>
    </location>
</feature>
<dbReference type="EMBL" id="CACVBS010000028">
    <property type="protein sequence ID" value="CAA7260026.1"/>
    <property type="molecule type" value="Genomic_DNA"/>
</dbReference>
<organism evidence="2 3">
    <name type="scientific">Cyclocybe aegerita</name>
    <name type="common">Black poplar mushroom</name>
    <name type="synonym">Agrocybe aegerita</name>
    <dbReference type="NCBI Taxonomy" id="1973307"/>
    <lineage>
        <taxon>Eukaryota</taxon>
        <taxon>Fungi</taxon>
        <taxon>Dikarya</taxon>
        <taxon>Basidiomycota</taxon>
        <taxon>Agaricomycotina</taxon>
        <taxon>Agaricomycetes</taxon>
        <taxon>Agaricomycetidae</taxon>
        <taxon>Agaricales</taxon>
        <taxon>Agaricineae</taxon>
        <taxon>Bolbitiaceae</taxon>
        <taxon>Cyclocybe</taxon>
    </lineage>
</organism>
<sequence>MGVTLLGAIVPSSRRPWTASMRKPRWFFHSVDYKLSSSFRSDGSRRKPPPSAMHGWLAKMRGTLIGNEDLRSKGIREMRDAGARKRYVKEKAQRSQSGSLFSFLSLRKNKDKRQPARLSRRPQGTGPSRPSPRPANTTHGSRAVRPPPRPSGTSQRSSDRNHRPGPSSRPGYSRRSSRR</sequence>
<evidence type="ECO:0000313" key="2">
    <source>
        <dbReference type="EMBL" id="CAA7260026.1"/>
    </source>
</evidence>
<comment type="caution">
    <text evidence="2">The sequence shown here is derived from an EMBL/GenBank/DDBJ whole genome shotgun (WGS) entry which is preliminary data.</text>
</comment>
<keyword evidence="3" id="KW-1185">Reference proteome</keyword>
<evidence type="ECO:0000313" key="3">
    <source>
        <dbReference type="Proteomes" id="UP000467700"/>
    </source>
</evidence>
<reference evidence="2 3" key="1">
    <citation type="submission" date="2020-01" db="EMBL/GenBank/DDBJ databases">
        <authorList>
            <person name="Gupta K D."/>
        </authorList>
    </citation>
    <scope>NUCLEOTIDE SEQUENCE [LARGE SCALE GENOMIC DNA]</scope>
</reference>
<dbReference type="Proteomes" id="UP000467700">
    <property type="component" value="Unassembled WGS sequence"/>
</dbReference>
<dbReference type="OrthoDB" id="3256715at2759"/>
<dbReference type="AlphaFoldDB" id="A0A8S0W7D0"/>
<feature type="compositionally biased region" description="Basic and acidic residues" evidence="1">
    <location>
        <begin position="80"/>
        <end position="93"/>
    </location>
</feature>
<proteinExistence type="predicted"/>
<feature type="compositionally biased region" description="Low complexity" evidence="1">
    <location>
        <begin position="164"/>
        <end position="179"/>
    </location>
</feature>
<evidence type="ECO:0000256" key="1">
    <source>
        <dbReference type="SAM" id="MobiDB-lite"/>
    </source>
</evidence>
<name>A0A8S0W7D0_CYCAE</name>
<gene>
    <name evidence="2" type="ORF">AAE3_LOCUS1852</name>
</gene>